<organism evidence="4 5">
    <name type="scientific">Aristolochia fimbriata</name>
    <name type="common">White veined hardy Dutchman's pipe vine</name>
    <dbReference type="NCBI Taxonomy" id="158543"/>
    <lineage>
        <taxon>Eukaryota</taxon>
        <taxon>Viridiplantae</taxon>
        <taxon>Streptophyta</taxon>
        <taxon>Embryophyta</taxon>
        <taxon>Tracheophyta</taxon>
        <taxon>Spermatophyta</taxon>
        <taxon>Magnoliopsida</taxon>
        <taxon>Magnoliidae</taxon>
        <taxon>Piperales</taxon>
        <taxon>Aristolochiaceae</taxon>
        <taxon>Aristolochia</taxon>
    </lineage>
</organism>
<dbReference type="Pfam" id="PF07250">
    <property type="entry name" value="Glyoxal_oxid_N"/>
    <property type="match status" value="1"/>
</dbReference>
<dbReference type="InterPro" id="IPR009880">
    <property type="entry name" value="Glyoxal_oxidase_N"/>
</dbReference>
<dbReference type="InterPro" id="IPR011043">
    <property type="entry name" value="Gal_Oxase/kelch_b-propeller"/>
</dbReference>
<feature type="domain" description="Glyoxal oxidase N-terminal" evidence="2">
    <location>
        <begin position="73"/>
        <end position="460"/>
    </location>
</feature>
<dbReference type="CDD" id="cd02851">
    <property type="entry name" value="E_set_GO_C"/>
    <property type="match status" value="1"/>
</dbReference>
<proteinExistence type="predicted"/>
<dbReference type="InterPro" id="IPR014756">
    <property type="entry name" value="Ig_E-set"/>
</dbReference>
<dbReference type="Pfam" id="PF09118">
    <property type="entry name" value="GO-like_E_set"/>
    <property type="match status" value="1"/>
</dbReference>
<dbReference type="InterPro" id="IPR013783">
    <property type="entry name" value="Ig-like_fold"/>
</dbReference>
<dbReference type="PANTHER" id="PTHR32208">
    <property type="entry name" value="SECRETED PROTEIN-RELATED"/>
    <property type="match status" value="1"/>
</dbReference>
<dbReference type="SUPFAM" id="SSF81296">
    <property type="entry name" value="E set domains"/>
    <property type="match status" value="1"/>
</dbReference>
<evidence type="ECO:0000256" key="1">
    <source>
        <dbReference type="ARBA" id="ARBA00022729"/>
    </source>
</evidence>
<keyword evidence="5" id="KW-1185">Reference proteome</keyword>
<evidence type="ECO:0000259" key="3">
    <source>
        <dbReference type="Pfam" id="PF09118"/>
    </source>
</evidence>
<dbReference type="InterPro" id="IPR015202">
    <property type="entry name" value="GO-like_E_set"/>
</dbReference>
<dbReference type="Gene3D" id="2.60.40.10">
    <property type="entry name" value="Immunoglobulins"/>
    <property type="match status" value="1"/>
</dbReference>
<protein>
    <recommendedName>
        <fullName evidence="6">Galactose oxidase</fullName>
    </recommendedName>
</protein>
<sequence length="576" mass="64112">MATFWNMPYFDKPTFSVGGGGGAGAIWVGGDSTEADGEKVQEAAQQLRQNSDYQTDYKGSWELATENSGISAMHAVLMPTNKVIMFDATNFGPSKIQLPPGDCRPIPSRPGEVDCWAHSVEFDIDSHLLRPLKVLTNTWCSSGSLDVDGTLVQTGGWRDGGRGVRYLDSCTTCNWEEHPVALSAQRWYASQHVLPDGRMFVVGGRRQFTYEFVPARGKTNARRQNFFLPLLKRTTDLVENNLYPFVNLNTDGNLFIFANNRSILLDYNTNSVVREYPILEGGSRNYPSSAASALLPLRLRGSVKRVVAEVIVCGGAPSMSSKDAEVGNFQPALSTCGRLDLNKPGAQWRVEYMPTPRVMGDMLLLPNADVLIINGAKRGSAGWNFAVEPNFEPLVYRPMNPRGSRFFPMSPSTIPRMYHSTSVVLPDGKILVAGSNPNDGYNFTVEFPTELRVEKFYPHYLDPVLVDHRPVLMNADKSKELKYGDKGQVTITLKDTDLTVANCKVTMYTPPYTTHGYSQNQRMLVLRLKEVELVGFNKYDIRFSTPPNSNIAPPGYYLLFVVNRGIPSNGMWVRIQ</sequence>
<accession>A0AAV7F4X1</accession>
<dbReference type="Proteomes" id="UP000825729">
    <property type="component" value="Unassembled WGS sequence"/>
</dbReference>
<dbReference type="AlphaFoldDB" id="A0AAV7F4X1"/>
<evidence type="ECO:0008006" key="6">
    <source>
        <dbReference type="Google" id="ProtNLM"/>
    </source>
</evidence>
<evidence type="ECO:0000259" key="2">
    <source>
        <dbReference type="Pfam" id="PF07250"/>
    </source>
</evidence>
<name>A0AAV7F4X1_ARIFI</name>
<dbReference type="EMBL" id="JAINDJ010000002">
    <property type="protein sequence ID" value="KAG9456157.1"/>
    <property type="molecule type" value="Genomic_DNA"/>
</dbReference>
<comment type="caution">
    <text evidence="4">The sequence shown here is derived from an EMBL/GenBank/DDBJ whole genome shotgun (WGS) entry which is preliminary data.</text>
</comment>
<keyword evidence="1" id="KW-0732">Signal</keyword>
<reference evidence="4 5" key="1">
    <citation type="submission" date="2021-07" db="EMBL/GenBank/DDBJ databases">
        <title>The Aristolochia fimbriata genome: insights into angiosperm evolution, floral development and chemical biosynthesis.</title>
        <authorList>
            <person name="Jiao Y."/>
        </authorList>
    </citation>
    <scope>NUCLEOTIDE SEQUENCE [LARGE SCALE GENOMIC DNA]</scope>
    <source>
        <strain evidence="4">IBCAS-2021</strain>
        <tissue evidence="4">Leaf</tissue>
    </source>
</reference>
<dbReference type="InterPro" id="IPR037293">
    <property type="entry name" value="Gal_Oxidase_central_sf"/>
</dbReference>
<gene>
    <name evidence="4" type="ORF">H6P81_000665</name>
</gene>
<feature type="domain" description="Galactose oxidase-like Early set" evidence="3">
    <location>
        <begin position="469"/>
        <end position="575"/>
    </location>
</feature>
<dbReference type="PANTHER" id="PTHR32208:SF93">
    <property type="entry name" value="ALDEHYDE OXIDASE GLOX1"/>
    <property type="match status" value="1"/>
</dbReference>
<dbReference type="Gene3D" id="2.130.10.80">
    <property type="entry name" value="Galactose oxidase/kelch, beta-propeller"/>
    <property type="match status" value="1"/>
</dbReference>
<evidence type="ECO:0000313" key="5">
    <source>
        <dbReference type="Proteomes" id="UP000825729"/>
    </source>
</evidence>
<dbReference type="SUPFAM" id="SSF50965">
    <property type="entry name" value="Galactose oxidase, central domain"/>
    <property type="match status" value="1"/>
</dbReference>
<evidence type="ECO:0000313" key="4">
    <source>
        <dbReference type="EMBL" id="KAG9456157.1"/>
    </source>
</evidence>